<dbReference type="InParanoid" id="D1C7A0"/>
<dbReference type="OrthoDB" id="9776016at2"/>
<gene>
    <name evidence="3" type="ordered locus">Sthe_2325</name>
</gene>
<dbReference type="AlphaFoldDB" id="D1C7A0"/>
<dbReference type="HOGENOM" id="CLU_045675_0_0_0"/>
<sequence>MRILVIGGTRFIGPYVVRHLVENGHEVTVYHRGQTQAQLPPQVHHLYGDRYDLPTRRDEIARLAPDAAIDMFAFTEADARATVAGLTGIAGRLTVISSADVYAAFGRLIGIESGPPEPGLLTEESPLRQRIYPYRGDTPRAPDDPHRWRDDYDKILVERVVMSDPALPGTVLRLPIVYGPGDTQHRLFPYLKRMDDGRRVIVLDEIAARWRGARGYVENVAAAIALAATDPRAAGRVYNVAEPEPLSEADWVRAIGRAAGWDGEVVTVPPERLRGVSTIPGDLTHDLAMDTTRIRQELGYVEPIPQEEALRRTIAWERANPPAEYDPARFDYDAEDAALAAS</sequence>
<evidence type="ECO:0000313" key="3">
    <source>
        <dbReference type="EMBL" id="ACZ39746.1"/>
    </source>
</evidence>
<dbReference type="PANTHER" id="PTHR43000">
    <property type="entry name" value="DTDP-D-GLUCOSE 4,6-DEHYDRATASE-RELATED"/>
    <property type="match status" value="1"/>
</dbReference>
<organism evidence="3 4">
    <name type="scientific">Sphaerobacter thermophilus (strain ATCC 49802 / DSM 20745 / KCCM 41009 / NCIMB 13125 / S 6022)</name>
    <dbReference type="NCBI Taxonomy" id="479434"/>
    <lineage>
        <taxon>Bacteria</taxon>
        <taxon>Pseudomonadati</taxon>
        <taxon>Thermomicrobiota</taxon>
        <taxon>Thermomicrobia</taxon>
        <taxon>Sphaerobacterales</taxon>
        <taxon>Sphaerobacterineae</taxon>
        <taxon>Sphaerobacteraceae</taxon>
        <taxon>Sphaerobacter</taxon>
    </lineage>
</organism>
<dbReference type="eggNOG" id="COG0451">
    <property type="taxonomic scope" value="Bacteria"/>
</dbReference>
<evidence type="ECO:0000259" key="2">
    <source>
        <dbReference type="Pfam" id="PF01370"/>
    </source>
</evidence>
<evidence type="ECO:0000256" key="1">
    <source>
        <dbReference type="ARBA" id="ARBA00007637"/>
    </source>
</evidence>
<dbReference type="InterPro" id="IPR001509">
    <property type="entry name" value="Epimerase_deHydtase"/>
</dbReference>
<proteinExistence type="inferred from homology"/>
<reference evidence="3 4" key="2">
    <citation type="journal article" date="2010" name="Stand. Genomic Sci.">
        <title>Complete genome sequence of Desulfohalobium retbaense type strain (HR(100)).</title>
        <authorList>
            <person name="Spring S."/>
            <person name="Nolan M."/>
            <person name="Lapidus A."/>
            <person name="Glavina Del Rio T."/>
            <person name="Copeland A."/>
            <person name="Tice H."/>
            <person name="Cheng J.F."/>
            <person name="Lucas S."/>
            <person name="Land M."/>
            <person name="Chen F."/>
            <person name="Bruce D."/>
            <person name="Goodwin L."/>
            <person name="Pitluck S."/>
            <person name="Ivanova N."/>
            <person name="Mavromatis K."/>
            <person name="Mikhailova N."/>
            <person name="Pati A."/>
            <person name="Chen A."/>
            <person name="Palaniappan K."/>
            <person name="Hauser L."/>
            <person name="Chang Y.J."/>
            <person name="Jeffries C.D."/>
            <person name="Munk C."/>
            <person name="Kiss H."/>
            <person name="Chain P."/>
            <person name="Han C."/>
            <person name="Brettin T."/>
            <person name="Detter J.C."/>
            <person name="Schuler E."/>
            <person name="Goker M."/>
            <person name="Rohde M."/>
            <person name="Bristow J."/>
            <person name="Eisen J.A."/>
            <person name="Markowitz V."/>
            <person name="Hugenholtz P."/>
            <person name="Kyrpides N.C."/>
            <person name="Klenk H.P."/>
        </authorList>
    </citation>
    <scope>NUCLEOTIDE SEQUENCE [LARGE SCALE GENOMIC DNA]</scope>
    <source>
        <strain evidence="4">ATCC 49802 / DSM 20745 / S 6022</strain>
    </source>
</reference>
<keyword evidence="4" id="KW-1185">Reference proteome</keyword>
<evidence type="ECO:0000313" key="4">
    <source>
        <dbReference type="Proteomes" id="UP000002027"/>
    </source>
</evidence>
<dbReference type="InterPro" id="IPR036291">
    <property type="entry name" value="NAD(P)-bd_dom_sf"/>
</dbReference>
<dbReference type="KEGG" id="sti:Sthe_2325"/>
<dbReference type="STRING" id="479434.Sthe_2325"/>
<name>D1C7A0_SPHTD</name>
<dbReference type="RefSeq" id="WP_012872787.1">
    <property type="nucleotide sequence ID" value="NC_013523.1"/>
</dbReference>
<dbReference type="Gene3D" id="3.40.50.720">
    <property type="entry name" value="NAD(P)-binding Rossmann-like Domain"/>
    <property type="match status" value="1"/>
</dbReference>
<protein>
    <submittedName>
        <fullName evidence="3">NAD-dependent epimerase/dehydratase</fullName>
    </submittedName>
</protein>
<dbReference type="SUPFAM" id="SSF51735">
    <property type="entry name" value="NAD(P)-binding Rossmann-fold domains"/>
    <property type="match status" value="1"/>
</dbReference>
<dbReference type="Pfam" id="PF01370">
    <property type="entry name" value="Epimerase"/>
    <property type="match status" value="1"/>
</dbReference>
<accession>D1C7A0</accession>
<feature type="domain" description="NAD-dependent epimerase/dehydratase" evidence="2">
    <location>
        <begin position="3"/>
        <end position="241"/>
    </location>
</feature>
<comment type="similarity">
    <text evidence="1">Belongs to the NAD(P)-dependent epimerase/dehydratase family.</text>
</comment>
<reference evidence="4" key="1">
    <citation type="submission" date="2009-11" db="EMBL/GenBank/DDBJ databases">
        <title>The complete chromosome 1 of Sphaerobacter thermophilus DSM 20745.</title>
        <authorList>
            <person name="Lucas S."/>
            <person name="Copeland A."/>
            <person name="Lapidus A."/>
            <person name="Glavina del Rio T."/>
            <person name="Dalin E."/>
            <person name="Tice H."/>
            <person name="Bruce D."/>
            <person name="Goodwin L."/>
            <person name="Pitluck S."/>
            <person name="Kyrpides N."/>
            <person name="Mavromatis K."/>
            <person name="Ivanova N."/>
            <person name="Mikhailova N."/>
            <person name="LaButti K.M."/>
            <person name="Clum A."/>
            <person name="Sun H.I."/>
            <person name="Brettin T."/>
            <person name="Detter J.C."/>
            <person name="Han C."/>
            <person name="Larimer F."/>
            <person name="Land M."/>
            <person name="Hauser L."/>
            <person name="Markowitz V."/>
            <person name="Cheng J.F."/>
            <person name="Hugenholtz P."/>
            <person name="Woyke T."/>
            <person name="Wu D."/>
            <person name="Steenblock K."/>
            <person name="Schneider S."/>
            <person name="Pukall R."/>
            <person name="Goeker M."/>
            <person name="Klenk H.P."/>
            <person name="Eisen J.A."/>
        </authorList>
    </citation>
    <scope>NUCLEOTIDE SEQUENCE [LARGE SCALE GENOMIC DNA]</scope>
    <source>
        <strain evidence="4">ATCC 49802 / DSM 20745 / S 6022</strain>
    </source>
</reference>
<dbReference type="EMBL" id="CP001823">
    <property type="protein sequence ID" value="ACZ39746.1"/>
    <property type="molecule type" value="Genomic_DNA"/>
</dbReference>
<dbReference type="Proteomes" id="UP000002027">
    <property type="component" value="Chromosome 1"/>
</dbReference>